<feature type="compositionally biased region" description="Pro residues" evidence="1">
    <location>
        <begin position="111"/>
        <end position="126"/>
    </location>
</feature>
<feature type="compositionally biased region" description="Polar residues" evidence="1">
    <location>
        <begin position="467"/>
        <end position="480"/>
    </location>
</feature>
<accession>A0ABD0XY50</accession>
<evidence type="ECO:0000313" key="2">
    <source>
        <dbReference type="EMBL" id="KAL1116186.1"/>
    </source>
</evidence>
<feature type="compositionally biased region" description="Basic and acidic residues" evidence="1">
    <location>
        <begin position="919"/>
        <end position="928"/>
    </location>
</feature>
<feature type="region of interest" description="Disordered" evidence="1">
    <location>
        <begin position="33"/>
        <end position="222"/>
    </location>
</feature>
<protein>
    <submittedName>
        <fullName evidence="2">Uncharacterized protein</fullName>
    </submittedName>
</protein>
<feature type="region of interest" description="Disordered" evidence="1">
    <location>
        <begin position="896"/>
        <end position="928"/>
    </location>
</feature>
<proteinExistence type="predicted"/>
<feature type="compositionally biased region" description="Pro residues" evidence="1">
    <location>
        <begin position="177"/>
        <end position="188"/>
    </location>
</feature>
<feature type="compositionally biased region" description="Pro residues" evidence="1">
    <location>
        <begin position="155"/>
        <end position="170"/>
    </location>
</feature>
<dbReference type="AlphaFoldDB" id="A0ABD0XY50"/>
<organism evidence="2 3">
    <name type="scientific">Ranatra chinensis</name>
    <dbReference type="NCBI Taxonomy" id="642074"/>
    <lineage>
        <taxon>Eukaryota</taxon>
        <taxon>Metazoa</taxon>
        <taxon>Ecdysozoa</taxon>
        <taxon>Arthropoda</taxon>
        <taxon>Hexapoda</taxon>
        <taxon>Insecta</taxon>
        <taxon>Pterygota</taxon>
        <taxon>Neoptera</taxon>
        <taxon>Paraneoptera</taxon>
        <taxon>Hemiptera</taxon>
        <taxon>Heteroptera</taxon>
        <taxon>Panheteroptera</taxon>
        <taxon>Nepomorpha</taxon>
        <taxon>Nepidae</taxon>
        <taxon>Ranatrinae</taxon>
        <taxon>Ranatra</taxon>
    </lineage>
</organism>
<feature type="compositionally biased region" description="Pro residues" evidence="1">
    <location>
        <begin position="89"/>
        <end position="104"/>
    </location>
</feature>
<name>A0ABD0XY50_9HEMI</name>
<comment type="caution">
    <text evidence="2">The sequence shown here is derived from an EMBL/GenBank/DDBJ whole genome shotgun (WGS) entry which is preliminary data.</text>
</comment>
<sequence>SAHERSRANKNCNPCNKVPWIPVARALGSVPAVYNDNGQQCFNGQYGPPSQEYGPPKPEYGPPKQAFGPPNSQYGPPKPEYGPQKQKIGPPPNTQYGPPKPEYGPPKQTIGPPPNPQYGPPKPEYGPPKQTIGPPPNPQYGPPKPEYGPPKQTIGPPPNTQYGPPKPEYGPPKQTISPPPNPQYGPPKPEYRPPKPEFGPQKQPPLGPHRPEFGPPKMAYGLPKHQYASQQPQAFGHANFRHGPELGPPRPPPPSFNFAPPQQFHAPKHQFQFQQTPFPLGYRQFLTPPPEKPGDVYQSLPLPPIPFPQFGQSQVPTFDNGQFTRDYLPPHLEPPKMPADVVITISEPNQECKKCPELPAAHPTQEFDDGKPAVASFGNVPLGDSNHEATNYNTAHNSPGSASIQVTKSIPISEYVSTIEYPMHIIHAPIVDVPDLPKYFNLGYEGFQHNPPNNDLQNSKDSDKADSIQQPSVSNPNDFPTNHKINKQSLVFDHGTTTTLRYPNEIVMSTLVGPGASSLDTSTEYSISPSVSTVQYSTSGISPGFTPAGVVGSSTEPYPQELGQFHPYNTTQLEKSVGHHFGQQSYDLGQWQDNGYVSNQPKPFATARPQNTKHIHQIIVPYTTAEKLARDPELASQLGWLKPVANQGRKVPPVHPNLPELQSVFGPAKDTQDHHPLSASGSEHLEHINLANFEGAQILNSLPPDLMNKLLQAGYVEDSDKESQNQGNVQHILAKNLRALLRGEEDSVDIVRLQKNIDKWTAEGFRDADLNAIKNILRFKSKKIPDEYLTTPATFLHSSVAVGEGHTTSADHDVAASQHHPVRTFQLPHEKEPQDDNDTHIIHEVNSWALVDTKMSSTTEETPKPWEKLQVSISPLTKEKVYVVTPLPAWTSALELSDAQHEEGEDAGKQRSADGGTRIAREIGSDGG</sequence>
<feature type="compositionally biased region" description="Basic and acidic residues" evidence="1">
    <location>
        <begin position="898"/>
        <end position="912"/>
    </location>
</feature>
<dbReference type="Proteomes" id="UP001558652">
    <property type="component" value="Unassembled WGS sequence"/>
</dbReference>
<dbReference type="EMBL" id="JBFDAA010000018">
    <property type="protein sequence ID" value="KAL1116186.1"/>
    <property type="molecule type" value="Genomic_DNA"/>
</dbReference>
<feature type="non-terminal residue" evidence="2">
    <location>
        <position position="1"/>
    </location>
</feature>
<gene>
    <name evidence="2" type="ORF">AAG570_005681</name>
</gene>
<reference evidence="2 3" key="1">
    <citation type="submission" date="2024-07" db="EMBL/GenBank/DDBJ databases">
        <title>Chromosome-level genome assembly of the water stick insect Ranatra chinensis (Heteroptera: Nepidae).</title>
        <authorList>
            <person name="Liu X."/>
        </authorList>
    </citation>
    <scope>NUCLEOTIDE SEQUENCE [LARGE SCALE GENOMIC DNA]</scope>
    <source>
        <strain evidence="2">Cailab_2021Rc</strain>
        <tissue evidence="2">Muscle</tissue>
    </source>
</reference>
<dbReference type="PRINTS" id="PR01217">
    <property type="entry name" value="PRICHEXTENSN"/>
</dbReference>
<keyword evidence="3" id="KW-1185">Reference proteome</keyword>
<feature type="compositionally biased region" description="Pro residues" evidence="1">
    <location>
        <begin position="133"/>
        <end position="148"/>
    </location>
</feature>
<evidence type="ECO:0000313" key="3">
    <source>
        <dbReference type="Proteomes" id="UP001558652"/>
    </source>
</evidence>
<evidence type="ECO:0000256" key="1">
    <source>
        <dbReference type="SAM" id="MobiDB-lite"/>
    </source>
</evidence>
<feature type="region of interest" description="Disordered" evidence="1">
    <location>
        <begin position="447"/>
        <end position="487"/>
    </location>
</feature>